<dbReference type="RefSeq" id="WP_058484381.1">
    <property type="nucleotide sequence ID" value="NZ_CAAAII010000016.1"/>
</dbReference>
<dbReference type="EMBL" id="LNYX01000031">
    <property type="protein sequence ID" value="KTD61864.1"/>
    <property type="molecule type" value="Genomic_DNA"/>
</dbReference>
<proteinExistence type="predicted"/>
<protein>
    <recommendedName>
        <fullName evidence="3">Nucleotidyl transferase AbiEii/AbiGii toxin family protein</fullName>
    </recommendedName>
</protein>
<dbReference type="STRING" id="452.Lspi_2494"/>
<evidence type="ECO:0000313" key="2">
    <source>
        <dbReference type="Proteomes" id="UP000054877"/>
    </source>
</evidence>
<dbReference type="AlphaFoldDB" id="A0A0W0YYF7"/>
<keyword evidence="2" id="KW-1185">Reference proteome</keyword>
<evidence type="ECO:0008006" key="3">
    <source>
        <dbReference type="Google" id="ProtNLM"/>
    </source>
</evidence>
<reference evidence="1 2" key="1">
    <citation type="submission" date="2015-11" db="EMBL/GenBank/DDBJ databases">
        <title>Genomic analysis of 38 Legionella species identifies large and diverse effector repertoires.</title>
        <authorList>
            <person name="Burstein D."/>
            <person name="Amaro F."/>
            <person name="Zusman T."/>
            <person name="Lifshitz Z."/>
            <person name="Cohen O."/>
            <person name="Gilbert J.A."/>
            <person name="Pupko T."/>
            <person name="Shuman H.A."/>
            <person name="Segal G."/>
        </authorList>
    </citation>
    <scope>NUCLEOTIDE SEQUENCE [LARGE SCALE GENOMIC DNA]</scope>
    <source>
        <strain evidence="1 2">Mt.St.Helens-9</strain>
    </source>
</reference>
<dbReference type="PATRIC" id="fig|452.5.peg.2754"/>
<name>A0A0W0YYF7_LEGSP</name>
<gene>
    <name evidence="1" type="ORF">Lspi_2494</name>
</gene>
<dbReference type="Proteomes" id="UP000054877">
    <property type="component" value="Unassembled WGS sequence"/>
</dbReference>
<sequence>MMKDISASIRARLKNIAKEEQTDFNAVLTRYGLERLLYRIGQSEYANQYLLKGALLFNLWYDMPHRPTLDIDLLGFGNNELDYLTGVFKEICIISAADGIIFDEKSVSANTIKKEGGYTGARIELFAELSKARIKIQIDIGYGDVVTPGPIDLNYPVLISDLPPPKIRTYPIYTVIAEKLHAIALLGMANSRLKDYLDLYVLLKNEELDEETVIDAIISTFTQRGMTIPKNLPIGLTSEYSQDGSRQAMWNSFLNKNEVELKPLPEAVSSIGDYIQPILVKASTR</sequence>
<dbReference type="Pfam" id="PF08843">
    <property type="entry name" value="AbiEii"/>
    <property type="match status" value="1"/>
</dbReference>
<comment type="caution">
    <text evidence="1">The sequence shown here is derived from an EMBL/GenBank/DDBJ whole genome shotgun (WGS) entry which is preliminary data.</text>
</comment>
<dbReference type="OrthoDB" id="9808443at2"/>
<dbReference type="InterPro" id="IPR014942">
    <property type="entry name" value="AbiEii"/>
</dbReference>
<accession>A0A0W0YYF7</accession>
<evidence type="ECO:0000313" key="1">
    <source>
        <dbReference type="EMBL" id="KTD61864.1"/>
    </source>
</evidence>
<organism evidence="1 2">
    <name type="scientific">Legionella spiritensis</name>
    <dbReference type="NCBI Taxonomy" id="452"/>
    <lineage>
        <taxon>Bacteria</taxon>
        <taxon>Pseudomonadati</taxon>
        <taxon>Pseudomonadota</taxon>
        <taxon>Gammaproteobacteria</taxon>
        <taxon>Legionellales</taxon>
        <taxon>Legionellaceae</taxon>
        <taxon>Legionella</taxon>
    </lineage>
</organism>